<protein>
    <submittedName>
        <fullName evidence="3">Prolyl oligopeptidase family protein</fullName>
    </submittedName>
</protein>
<dbReference type="SUPFAM" id="SSF53474">
    <property type="entry name" value="alpha/beta-Hydrolases"/>
    <property type="match status" value="1"/>
</dbReference>
<proteinExistence type="predicted"/>
<gene>
    <name evidence="3" type="ORF">BWX89_00470</name>
</gene>
<sequence>MEKGVEEVIFVSPFDGLTQSYLIKKPQGSICYCIAICLHGATNHQHQGMDRNIFNGTFGYIQDYFQKNNYVYVCPEYRGDSWMNNAAEADILYLINRLKSEFKTGNVILMGGSMGGTSTLIFSTRHPDIVSGVLAMCPATDMEKLYYQWIFNNQKHLAYGIEIAYGGTPEHKKIEYAKRSSIKHIKKLKNKPVAIIHGNSDNLISVEHSRSFVKKAEKTGIKIFYQEIEHGDHDSPVKQFSFIEKALLWLEKGISFCAD</sequence>
<evidence type="ECO:0000313" key="3">
    <source>
        <dbReference type="EMBL" id="OQB74566.1"/>
    </source>
</evidence>
<dbReference type="EMBL" id="MWDQ01000036">
    <property type="protein sequence ID" value="OQB74566.1"/>
    <property type="molecule type" value="Genomic_DNA"/>
</dbReference>
<dbReference type="GO" id="GO:0008236">
    <property type="term" value="F:serine-type peptidase activity"/>
    <property type="evidence" value="ECO:0007669"/>
    <property type="project" value="InterPro"/>
</dbReference>
<dbReference type="PANTHER" id="PTHR48081">
    <property type="entry name" value="AB HYDROLASE SUPERFAMILY PROTEIN C4A8.06C"/>
    <property type="match status" value="1"/>
</dbReference>
<accession>A0A1V6CCH7</accession>
<dbReference type="InterPro" id="IPR001375">
    <property type="entry name" value="Peptidase_S9_cat"/>
</dbReference>
<comment type="caution">
    <text evidence="3">The sequence shown here is derived from an EMBL/GenBank/DDBJ whole genome shotgun (WGS) entry which is preliminary data.</text>
</comment>
<dbReference type="InterPro" id="IPR050300">
    <property type="entry name" value="GDXG_lipolytic_enzyme"/>
</dbReference>
<reference evidence="3" key="1">
    <citation type="submission" date="2017-02" db="EMBL/GenBank/DDBJ databases">
        <title>Delving into the versatile metabolic prowess of the omnipresent phylum Bacteroidetes.</title>
        <authorList>
            <person name="Nobu M.K."/>
            <person name="Mei R."/>
            <person name="Narihiro T."/>
            <person name="Kuroda K."/>
            <person name="Liu W.-T."/>
        </authorList>
    </citation>
    <scope>NUCLEOTIDE SEQUENCE</scope>
    <source>
        <strain evidence="3">ADurb.Bin131</strain>
    </source>
</reference>
<dbReference type="AlphaFoldDB" id="A0A1V6CCH7"/>
<organism evidence="3">
    <name type="scientific">candidate division TA06 bacterium ADurb.Bin131</name>
    <dbReference type="NCBI Taxonomy" id="1852827"/>
    <lineage>
        <taxon>Bacteria</taxon>
        <taxon>Bacteria division TA06</taxon>
    </lineage>
</organism>
<keyword evidence="1" id="KW-0378">Hydrolase</keyword>
<dbReference type="Gene3D" id="3.40.50.1820">
    <property type="entry name" value="alpha/beta hydrolase"/>
    <property type="match status" value="1"/>
</dbReference>
<feature type="domain" description="Peptidase S9 prolyl oligopeptidase catalytic" evidence="2">
    <location>
        <begin position="64"/>
        <end position="251"/>
    </location>
</feature>
<evidence type="ECO:0000256" key="1">
    <source>
        <dbReference type="ARBA" id="ARBA00022801"/>
    </source>
</evidence>
<dbReference type="GO" id="GO:0006508">
    <property type="term" value="P:proteolysis"/>
    <property type="evidence" value="ECO:0007669"/>
    <property type="project" value="InterPro"/>
</dbReference>
<dbReference type="Pfam" id="PF00326">
    <property type="entry name" value="Peptidase_S9"/>
    <property type="match status" value="1"/>
</dbReference>
<evidence type="ECO:0000259" key="2">
    <source>
        <dbReference type="Pfam" id="PF00326"/>
    </source>
</evidence>
<name>A0A1V6CCH7_UNCT6</name>
<dbReference type="InterPro" id="IPR029058">
    <property type="entry name" value="AB_hydrolase_fold"/>
</dbReference>
<dbReference type="Proteomes" id="UP000485562">
    <property type="component" value="Unassembled WGS sequence"/>
</dbReference>